<dbReference type="Pfam" id="PF03739">
    <property type="entry name" value="LptF_LptG"/>
    <property type="match status" value="1"/>
</dbReference>
<evidence type="ECO:0000256" key="2">
    <source>
        <dbReference type="ARBA" id="ARBA00022475"/>
    </source>
</evidence>
<dbReference type="GO" id="GO:0015920">
    <property type="term" value="P:lipopolysaccharide transport"/>
    <property type="evidence" value="ECO:0007669"/>
    <property type="project" value="TreeGrafter"/>
</dbReference>
<feature type="transmembrane region" description="Helical" evidence="6">
    <location>
        <begin position="45"/>
        <end position="78"/>
    </location>
</feature>
<gene>
    <name evidence="7" type="ORF">EDD54_0642</name>
</gene>
<evidence type="ECO:0000313" key="8">
    <source>
        <dbReference type="Proteomes" id="UP000294547"/>
    </source>
</evidence>
<dbReference type="GO" id="GO:0043190">
    <property type="term" value="C:ATP-binding cassette (ABC) transporter complex"/>
    <property type="evidence" value="ECO:0007669"/>
    <property type="project" value="TreeGrafter"/>
</dbReference>
<keyword evidence="3 6" id="KW-0812">Transmembrane</keyword>
<evidence type="ECO:0000256" key="6">
    <source>
        <dbReference type="SAM" id="Phobius"/>
    </source>
</evidence>
<dbReference type="AlphaFoldDB" id="A0A4R6RJV1"/>
<dbReference type="RefSeq" id="WP_126536637.1">
    <property type="nucleotide sequence ID" value="NZ_BSPM01000008.1"/>
</dbReference>
<dbReference type="EMBL" id="SNXY01000006">
    <property type="protein sequence ID" value="TDP86760.1"/>
    <property type="molecule type" value="Genomic_DNA"/>
</dbReference>
<keyword evidence="8" id="KW-1185">Reference proteome</keyword>
<keyword evidence="2" id="KW-1003">Cell membrane</keyword>
<name>A0A4R6RJV1_9HYPH</name>
<evidence type="ECO:0000256" key="1">
    <source>
        <dbReference type="ARBA" id="ARBA00004651"/>
    </source>
</evidence>
<dbReference type="OrthoDB" id="8477889at2"/>
<sequence length="393" mass="41849">MGRIGRYIFVRSAVAFSAVVVTLTAIVWVTQALRRFDLVTAKGQAILVYLGMTLLAVPSLVAYVAPFALVVGAAMVLNGLHGDSELVAMNAAGASHRRILTPFLALSLLVAALCGWIALWSGPQTLQSLRDVTNAIRADIVANVVQPGRFIDIDDDFTFHIRNRAGDGSLEGLFIHDGRDRQYEYTYSAERGRIAEIAGRTLIVMEKGTVERTRRAERSSTFVEFGSYAFDLTDLVPADTGKSYQLNERTIGELLTLPANDPTVDGKPAKLTAEILGRLATLLYPPAMMLALFLFMGFPKTTRSGRVLAILGGLGAASLVRLAGFGVAGVAAADETLAILALAVPAAILAVLGVCVFFGIEPFVPRLVARPLMALGDACGRLAGRFGVKGGAR</sequence>
<evidence type="ECO:0000256" key="5">
    <source>
        <dbReference type="ARBA" id="ARBA00023136"/>
    </source>
</evidence>
<feature type="transmembrane region" description="Helical" evidence="6">
    <location>
        <begin position="337"/>
        <end position="360"/>
    </location>
</feature>
<proteinExistence type="predicted"/>
<feature type="transmembrane region" description="Helical" evidence="6">
    <location>
        <begin position="307"/>
        <end position="331"/>
    </location>
</feature>
<dbReference type="PANTHER" id="PTHR33529:SF6">
    <property type="entry name" value="YJGP_YJGQ FAMILY PERMEASE"/>
    <property type="match status" value="1"/>
</dbReference>
<comment type="subcellular location">
    <subcellularLocation>
        <location evidence="1">Cell membrane</location>
        <topology evidence="1">Multi-pass membrane protein</topology>
    </subcellularLocation>
</comment>
<accession>A0A4R6RJV1</accession>
<evidence type="ECO:0000256" key="4">
    <source>
        <dbReference type="ARBA" id="ARBA00022989"/>
    </source>
</evidence>
<evidence type="ECO:0000313" key="7">
    <source>
        <dbReference type="EMBL" id="TDP86760.1"/>
    </source>
</evidence>
<evidence type="ECO:0000256" key="3">
    <source>
        <dbReference type="ARBA" id="ARBA00022692"/>
    </source>
</evidence>
<organism evidence="7 8">
    <name type="scientific">Oharaeibacter diazotrophicus</name>
    <dbReference type="NCBI Taxonomy" id="1920512"/>
    <lineage>
        <taxon>Bacteria</taxon>
        <taxon>Pseudomonadati</taxon>
        <taxon>Pseudomonadota</taxon>
        <taxon>Alphaproteobacteria</taxon>
        <taxon>Hyphomicrobiales</taxon>
        <taxon>Pleomorphomonadaceae</taxon>
        <taxon>Oharaeibacter</taxon>
    </lineage>
</organism>
<feature type="transmembrane region" description="Helical" evidence="6">
    <location>
        <begin position="99"/>
        <end position="119"/>
    </location>
</feature>
<reference evidence="7 8" key="1">
    <citation type="submission" date="2019-03" db="EMBL/GenBank/DDBJ databases">
        <title>Genomic Encyclopedia of Type Strains, Phase IV (KMG-IV): sequencing the most valuable type-strain genomes for metagenomic binning, comparative biology and taxonomic classification.</title>
        <authorList>
            <person name="Goeker M."/>
        </authorList>
    </citation>
    <scope>NUCLEOTIDE SEQUENCE [LARGE SCALE GENOMIC DNA]</scope>
    <source>
        <strain evidence="7 8">DSM 102969</strain>
    </source>
</reference>
<dbReference type="PANTHER" id="PTHR33529">
    <property type="entry name" value="SLR0882 PROTEIN-RELATED"/>
    <property type="match status" value="1"/>
</dbReference>
<feature type="transmembrane region" description="Helical" evidence="6">
    <location>
        <begin position="12"/>
        <end position="33"/>
    </location>
</feature>
<feature type="transmembrane region" description="Helical" evidence="6">
    <location>
        <begin position="275"/>
        <end position="295"/>
    </location>
</feature>
<keyword evidence="5 6" id="KW-0472">Membrane</keyword>
<comment type="caution">
    <text evidence="7">The sequence shown here is derived from an EMBL/GenBank/DDBJ whole genome shotgun (WGS) entry which is preliminary data.</text>
</comment>
<dbReference type="InterPro" id="IPR005495">
    <property type="entry name" value="LptG/LptF_permease"/>
</dbReference>
<protein>
    <submittedName>
        <fullName evidence="7">Lipopolysaccharide export system permease protein</fullName>
    </submittedName>
</protein>
<dbReference type="Proteomes" id="UP000294547">
    <property type="component" value="Unassembled WGS sequence"/>
</dbReference>
<keyword evidence="4 6" id="KW-1133">Transmembrane helix</keyword>